<reference evidence="6 7" key="1">
    <citation type="submission" date="2024-06" db="EMBL/GenBank/DDBJ databases">
        <authorList>
            <person name="Kraege A."/>
            <person name="Thomma B."/>
        </authorList>
    </citation>
    <scope>NUCLEOTIDE SEQUENCE [LARGE SCALE GENOMIC DNA]</scope>
</reference>
<comment type="caution">
    <text evidence="6">The sequence shown here is derived from an EMBL/GenBank/DDBJ whole genome shotgun (WGS) entry which is preliminary data.</text>
</comment>
<accession>A0ABP1G5Y3</accession>
<evidence type="ECO:0000256" key="1">
    <source>
        <dbReference type="SAM" id="MobiDB-lite"/>
    </source>
</evidence>
<dbReference type="InterPro" id="IPR025344">
    <property type="entry name" value="CDP1-like_IMS"/>
</dbReference>
<gene>
    <name evidence="6" type="primary">g10699</name>
    <name evidence="6" type="ORF">VP750_LOCUS9597</name>
</gene>
<protein>
    <submittedName>
        <fullName evidence="6">G10699 protein</fullName>
    </submittedName>
</protein>
<dbReference type="Pfam" id="PF25515">
    <property type="entry name" value="Arm_PDR"/>
    <property type="match status" value="1"/>
</dbReference>
<evidence type="ECO:0000259" key="3">
    <source>
        <dbReference type="Pfam" id="PF13355"/>
    </source>
</evidence>
<dbReference type="Pfam" id="PF23468">
    <property type="entry name" value="ARC6"/>
    <property type="match status" value="1"/>
</dbReference>
<dbReference type="InterPro" id="IPR057137">
    <property type="entry name" value="CDP1-like_a_solenoid_2"/>
</dbReference>
<keyword evidence="2" id="KW-1133">Transmembrane helix</keyword>
<dbReference type="Pfam" id="PF13355">
    <property type="entry name" value="ARC6-like_IMS"/>
    <property type="match status" value="1"/>
</dbReference>
<dbReference type="InterPro" id="IPR044685">
    <property type="entry name" value="CPD1-like"/>
</dbReference>
<keyword evidence="2" id="KW-0812">Transmembrane</keyword>
<feature type="domain" description="Plastid division protein CDP1-like 2nd alpha solenoid" evidence="4">
    <location>
        <begin position="397"/>
        <end position="473"/>
    </location>
</feature>
<feature type="region of interest" description="Disordered" evidence="1">
    <location>
        <begin position="481"/>
        <end position="527"/>
    </location>
</feature>
<dbReference type="InterPro" id="IPR058032">
    <property type="entry name" value="CDP1-like_a_solenoid_1"/>
</dbReference>
<dbReference type="Proteomes" id="UP001497392">
    <property type="component" value="Unassembled WGS sequence"/>
</dbReference>
<evidence type="ECO:0000313" key="6">
    <source>
        <dbReference type="EMBL" id="CAL5227691.1"/>
    </source>
</evidence>
<evidence type="ECO:0000259" key="5">
    <source>
        <dbReference type="Pfam" id="PF25515"/>
    </source>
</evidence>
<sequence length="739" mass="79750">MDKHPKAFAAKPARREHPCFADSPNISANVRIKGRLLGLRGRDSYLDPQILAAYESLAAEPIEEGFSQRASDGRLLLLEEVFQDLRRSKGRGSIQSKGIDVEWNLLPGALALLQEVGEHEVVLEAGRKALEKWEARAFRRDILYAMSLAHLGLASEALRAKEQVAAGCSHLQEANHLLRDAGHPPLSPVLEQEIEQALEKYKPACTLEHLKLPLDAENAGTRKKAIALLQAMLGQPQRAGQAGSRQPLDAEFLQTALSRLTAAELVQLYDWPAFASQTTTVFWRFPGVAQRAALAHIVMGMAQRRPNLLQVAEALLSSATDGSQTTAERVIIKALLNAPDQAVQLLLEAEQRGEVRPASQAARPEPAPSGSATLADEIASAQNGAGPLMGKIRKPDAKEALAYVRAHSPDEETLLEGLLKFTERWLEQVAFPQFRDTAEQPTSPSLHAYYEDKRVSSFLVQVEGGSGGVLRKVSQGVTSSLSKLLPRPSPAAVPRSAPAAAPSAPSQPAELAQAQPQVPRLASGSPAGQQSLIEGLKSWMPAPGSGAATFIAFSVLLGGLVLASRLRHRDRLPIIAVPAETLVVPGETTGQNRRMLPWSQSLGPELGARQAERVLRKWQEVKAEALGPRHSTAALSSIAADPWLSIVQKDAGKGAEAGWFWQYKLNSIKVLDVDTSNLTENGGSAVVTALVDERGDLYANSGKRSEQHSYSNPYTVEYTLVRAADGGWRLSNVLVTGGR</sequence>
<keyword evidence="7" id="KW-1185">Reference proteome</keyword>
<feature type="transmembrane region" description="Helical" evidence="2">
    <location>
        <begin position="539"/>
        <end position="563"/>
    </location>
</feature>
<evidence type="ECO:0000256" key="2">
    <source>
        <dbReference type="SAM" id="Phobius"/>
    </source>
</evidence>
<dbReference type="PANTHER" id="PTHR33925">
    <property type="entry name" value="PLASTID DIVISION PROTEIN CDP1, CHLOROPLASTIC-RELATED"/>
    <property type="match status" value="1"/>
</dbReference>
<name>A0ABP1G5Y3_9CHLO</name>
<evidence type="ECO:0000259" key="4">
    <source>
        <dbReference type="Pfam" id="PF23468"/>
    </source>
</evidence>
<feature type="domain" description="Plastid division protein CDP1-like 1st alpha solenoid" evidence="5">
    <location>
        <begin position="100"/>
        <end position="239"/>
    </location>
</feature>
<feature type="domain" description="Plastid division protein CDP1-like IMS" evidence="3">
    <location>
        <begin position="611"/>
        <end position="730"/>
    </location>
</feature>
<dbReference type="EMBL" id="CAXHTA020000017">
    <property type="protein sequence ID" value="CAL5227691.1"/>
    <property type="molecule type" value="Genomic_DNA"/>
</dbReference>
<proteinExistence type="predicted"/>
<keyword evidence="2" id="KW-0472">Membrane</keyword>
<organism evidence="6 7">
    <name type="scientific">Coccomyxa viridis</name>
    <dbReference type="NCBI Taxonomy" id="1274662"/>
    <lineage>
        <taxon>Eukaryota</taxon>
        <taxon>Viridiplantae</taxon>
        <taxon>Chlorophyta</taxon>
        <taxon>core chlorophytes</taxon>
        <taxon>Trebouxiophyceae</taxon>
        <taxon>Trebouxiophyceae incertae sedis</taxon>
        <taxon>Coccomyxaceae</taxon>
        <taxon>Coccomyxa</taxon>
    </lineage>
</organism>
<feature type="compositionally biased region" description="Low complexity" evidence="1">
    <location>
        <begin position="481"/>
        <end position="519"/>
    </location>
</feature>
<dbReference type="PANTHER" id="PTHR33925:SF1">
    <property type="entry name" value="PROTEIN ACCUMULATION AND REPLICATION OF CHLOROPLASTS 6, CHLOROPLASTIC"/>
    <property type="match status" value="1"/>
</dbReference>
<evidence type="ECO:0000313" key="7">
    <source>
        <dbReference type="Proteomes" id="UP001497392"/>
    </source>
</evidence>